<dbReference type="AlphaFoldDB" id="A0A3M7T7J7"/>
<evidence type="ECO:0000313" key="1">
    <source>
        <dbReference type="EMBL" id="RNA44034.1"/>
    </source>
</evidence>
<gene>
    <name evidence="1" type="ORF">BpHYR1_043877</name>
</gene>
<reference evidence="1 2" key="1">
    <citation type="journal article" date="2018" name="Sci. Rep.">
        <title>Genomic signatures of local adaptation to the degree of environmental predictability in rotifers.</title>
        <authorList>
            <person name="Franch-Gras L."/>
            <person name="Hahn C."/>
            <person name="Garcia-Roger E.M."/>
            <person name="Carmona M.J."/>
            <person name="Serra M."/>
            <person name="Gomez A."/>
        </authorList>
    </citation>
    <scope>NUCLEOTIDE SEQUENCE [LARGE SCALE GENOMIC DNA]</scope>
    <source>
        <strain evidence="1">HYR1</strain>
    </source>
</reference>
<accession>A0A3M7T7J7</accession>
<dbReference type="EMBL" id="REGN01000163">
    <property type="protein sequence ID" value="RNA44034.1"/>
    <property type="molecule type" value="Genomic_DNA"/>
</dbReference>
<protein>
    <submittedName>
        <fullName evidence="1">Uncharacterized protein</fullName>
    </submittedName>
</protein>
<dbReference type="Proteomes" id="UP000276133">
    <property type="component" value="Unassembled WGS sequence"/>
</dbReference>
<keyword evidence="2" id="KW-1185">Reference proteome</keyword>
<proteinExistence type="predicted"/>
<organism evidence="1 2">
    <name type="scientific">Brachionus plicatilis</name>
    <name type="common">Marine rotifer</name>
    <name type="synonym">Brachionus muelleri</name>
    <dbReference type="NCBI Taxonomy" id="10195"/>
    <lineage>
        <taxon>Eukaryota</taxon>
        <taxon>Metazoa</taxon>
        <taxon>Spiralia</taxon>
        <taxon>Gnathifera</taxon>
        <taxon>Rotifera</taxon>
        <taxon>Eurotatoria</taxon>
        <taxon>Monogononta</taxon>
        <taxon>Pseudotrocha</taxon>
        <taxon>Ploima</taxon>
        <taxon>Brachionidae</taxon>
        <taxon>Brachionus</taxon>
    </lineage>
</organism>
<comment type="caution">
    <text evidence="1">The sequence shown here is derived from an EMBL/GenBank/DDBJ whole genome shotgun (WGS) entry which is preliminary data.</text>
</comment>
<name>A0A3M7T7J7_BRAPC</name>
<sequence>MLSNRNQNDVTPVTTSQAQTQRFQLSGRYVLNDLNSQLQSQPRPQALVQNTRPQPQPVVNNRFSRKYSSKKKGVVRDAVAETFILGHKEDFFLKIQVVQFLLYSWKGKTPDKFFS</sequence>
<evidence type="ECO:0000313" key="2">
    <source>
        <dbReference type="Proteomes" id="UP000276133"/>
    </source>
</evidence>